<evidence type="ECO:0008006" key="3">
    <source>
        <dbReference type="Google" id="ProtNLM"/>
    </source>
</evidence>
<dbReference type="NCBIfam" id="NF037970">
    <property type="entry name" value="vanZ_1"/>
    <property type="match status" value="1"/>
</dbReference>
<dbReference type="AlphaFoldDB" id="A0A1E3NM09"/>
<proteinExistence type="predicted"/>
<accession>A0A1E3NM09</accession>
<gene>
    <name evidence="1" type="ORF">PICMEDRAFT_71280</name>
</gene>
<organism evidence="1 2">
    <name type="scientific">Pichia membranifaciens NRRL Y-2026</name>
    <dbReference type="NCBI Taxonomy" id="763406"/>
    <lineage>
        <taxon>Eukaryota</taxon>
        <taxon>Fungi</taxon>
        <taxon>Dikarya</taxon>
        <taxon>Ascomycota</taxon>
        <taxon>Saccharomycotina</taxon>
        <taxon>Pichiomycetes</taxon>
        <taxon>Pichiales</taxon>
        <taxon>Pichiaceae</taxon>
        <taxon>Pichia</taxon>
    </lineage>
</organism>
<dbReference type="GeneID" id="30180569"/>
<reference evidence="1 2" key="1">
    <citation type="journal article" date="2016" name="Proc. Natl. Acad. Sci. U.S.A.">
        <title>Comparative genomics of biotechnologically important yeasts.</title>
        <authorList>
            <person name="Riley R."/>
            <person name="Haridas S."/>
            <person name="Wolfe K.H."/>
            <person name="Lopes M.R."/>
            <person name="Hittinger C.T."/>
            <person name="Goeker M."/>
            <person name="Salamov A.A."/>
            <person name="Wisecaver J.H."/>
            <person name="Long T.M."/>
            <person name="Calvey C.H."/>
            <person name="Aerts A.L."/>
            <person name="Barry K.W."/>
            <person name="Choi C."/>
            <person name="Clum A."/>
            <person name="Coughlan A.Y."/>
            <person name="Deshpande S."/>
            <person name="Douglass A.P."/>
            <person name="Hanson S.J."/>
            <person name="Klenk H.-P."/>
            <person name="LaButti K.M."/>
            <person name="Lapidus A."/>
            <person name="Lindquist E.A."/>
            <person name="Lipzen A.M."/>
            <person name="Meier-Kolthoff J.P."/>
            <person name="Ohm R.A."/>
            <person name="Otillar R.P."/>
            <person name="Pangilinan J.L."/>
            <person name="Peng Y."/>
            <person name="Rokas A."/>
            <person name="Rosa C.A."/>
            <person name="Scheuner C."/>
            <person name="Sibirny A.A."/>
            <person name="Slot J.C."/>
            <person name="Stielow J.B."/>
            <person name="Sun H."/>
            <person name="Kurtzman C.P."/>
            <person name="Blackwell M."/>
            <person name="Grigoriev I.V."/>
            <person name="Jeffries T.W."/>
        </authorList>
    </citation>
    <scope>NUCLEOTIDE SEQUENCE [LARGE SCALE GENOMIC DNA]</scope>
    <source>
        <strain evidence="1 2">NRRL Y-2026</strain>
    </source>
</reference>
<dbReference type="PANTHER" id="PTHR28008">
    <property type="entry name" value="DOMAIN PROTEIN, PUTATIVE (AFU_ORTHOLOGUE AFUA_3G10980)-RELATED"/>
    <property type="match status" value="1"/>
</dbReference>
<dbReference type="Proteomes" id="UP000094455">
    <property type="component" value="Unassembled WGS sequence"/>
</dbReference>
<name>A0A1E3NM09_9ASCO</name>
<dbReference type="EMBL" id="KV454002">
    <property type="protein sequence ID" value="ODQ47182.1"/>
    <property type="molecule type" value="Genomic_DNA"/>
</dbReference>
<dbReference type="OrthoDB" id="15735at2759"/>
<keyword evidence="2" id="KW-1185">Reference proteome</keyword>
<evidence type="ECO:0000313" key="1">
    <source>
        <dbReference type="EMBL" id="ODQ47182.1"/>
    </source>
</evidence>
<evidence type="ECO:0000313" key="2">
    <source>
        <dbReference type="Proteomes" id="UP000094455"/>
    </source>
</evidence>
<protein>
    <recommendedName>
        <fullName evidence="3">VanZ-like domain-containing protein</fullName>
    </recommendedName>
</protein>
<dbReference type="RefSeq" id="XP_019018295.1">
    <property type="nucleotide sequence ID" value="XM_019163882.1"/>
</dbReference>
<dbReference type="PANTHER" id="PTHR28008:SF1">
    <property type="entry name" value="DOMAIN PROTEIN, PUTATIVE (AFU_ORTHOLOGUE AFUA_3G10980)-RELATED"/>
    <property type="match status" value="1"/>
</dbReference>
<sequence>MFFVMSFLFYWILDTKYTWLARNATFVICTVAGGIGSEYAQHFISPFRTFDYYDILVNVCGSLAAIVVSDVYRLLYLRTAPAVAAADADDDGVNLAEVC</sequence>